<name>A0ABS1CL49_9GAMM</name>
<evidence type="ECO:0000313" key="2">
    <source>
        <dbReference type="Proteomes" id="UP000748752"/>
    </source>
</evidence>
<accession>A0ABS1CL49</accession>
<dbReference type="Proteomes" id="UP000748752">
    <property type="component" value="Unassembled WGS sequence"/>
</dbReference>
<proteinExistence type="predicted"/>
<reference evidence="1 2" key="1">
    <citation type="journal article" date="2020" name="Microorganisms">
        <title>Osmotic Adaptation and Compatible Solute Biosynthesis of Phototrophic Bacteria as Revealed from Genome Analyses.</title>
        <authorList>
            <person name="Imhoff J.F."/>
            <person name="Rahn T."/>
            <person name="Kunzel S."/>
            <person name="Keller A."/>
            <person name="Neulinger S.C."/>
        </authorList>
    </citation>
    <scope>NUCLEOTIDE SEQUENCE [LARGE SCALE GENOMIC DNA]</scope>
    <source>
        <strain evidence="1 2">DSM 6210</strain>
    </source>
</reference>
<keyword evidence="2" id="KW-1185">Reference proteome</keyword>
<dbReference type="EMBL" id="NRRV01000053">
    <property type="protein sequence ID" value="MBK1632646.1"/>
    <property type="molecule type" value="Genomic_DNA"/>
</dbReference>
<organism evidence="1 2">
    <name type="scientific">Thiohalocapsa halophila</name>
    <dbReference type="NCBI Taxonomy" id="69359"/>
    <lineage>
        <taxon>Bacteria</taxon>
        <taxon>Pseudomonadati</taxon>
        <taxon>Pseudomonadota</taxon>
        <taxon>Gammaproteobacteria</taxon>
        <taxon>Chromatiales</taxon>
        <taxon>Chromatiaceae</taxon>
        <taxon>Thiohalocapsa</taxon>
    </lineage>
</organism>
<gene>
    <name evidence="1" type="ORF">CKO31_18240</name>
</gene>
<evidence type="ECO:0000313" key="1">
    <source>
        <dbReference type="EMBL" id="MBK1632646.1"/>
    </source>
</evidence>
<sequence length="202" mass="22462">MLACGTAEAAADCPGAGRLQEALRLVETANPVLRAEARAFDEAQRQRDWSATLKLGYDTNTTLESGAKGPRGLLSVEIPLFDRSSDLEKAEARAAYVAEVDATRTAFLADIRSLCELAAEVGALDEYRAFNRDRTVYRQERVDEGLDEPDVLWTEFDAAQRAENEFTAARGRLEALRLTLARRWGGPQWQRLRALLEAMTSR</sequence>
<comment type="caution">
    <text evidence="1">The sequence shown here is derived from an EMBL/GenBank/DDBJ whole genome shotgun (WGS) entry which is preliminary data.</text>
</comment>
<protein>
    <recommendedName>
        <fullName evidence="3">TolC family protein</fullName>
    </recommendedName>
</protein>
<evidence type="ECO:0008006" key="3">
    <source>
        <dbReference type="Google" id="ProtNLM"/>
    </source>
</evidence>